<reference evidence="4" key="1">
    <citation type="journal article" date="2017" name="BMC Genomics">
        <title>Gapless genome assembly of Colletotrichum higginsianum reveals chromosome structure and association of transposable elements with secondary metabolite gene clusters.</title>
        <authorList>
            <person name="Dallery J.-F."/>
            <person name="Lapalu N."/>
            <person name="Zampounis A."/>
            <person name="Pigne S."/>
            <person name="Luyten I."/>
            <person name="Amselem J."/>
            <person name="Wittenberg A.H.J."/>
            <person name="Zhou S."/>
            <person name="de Queiroz M.V."/>
            <person name="Robin G.P."/>
            <person name="Auger A."/>
            <person name="Hainaut M."/>
            <person name="Henrissat B."/>
            <person name="Kim K.-T."/>
            <person name="Lee Y.-H."/>
            <person name="Lespinet O."/>
            <person name="Schwartz D.C."/>
            <person name="Thon M.R."/>
            <person name="O'Connell R.J."/>
        </authorList>
    </citation>
    <scope>NUCLEOTIDE SEQUENCE [LARGE SCALE GENOMIC DNA]</scope>
    <source>
        <strain evidence="4">IMI 349063</strain>
    </source>
</reference>
<dbReference type="KEGG" id="chig:CH63R_02248"/>
<keyword evidence="2" id="KW-0732">Signal</keyword>
<dbReference type="GeneID" id="28861330"/>
<evidence type="ECO:0000313" key="4">
    <source>
        <dbReference type="Proteomes" id="UP000092177"/>
    </source>
</evidence>
<proteinExistence type="predicted"/>
<feature type="region of interest" description="Disordered" evidence="1">
    <location>
        <begin position="33"/>
        <end position="132"/>
    </location>
</feature>
<comment type="caution">
    <text evidence="3">The sequence shown here is derived from an EMBL/GenBank/DDBJ whole genome shotgun (WGS) entry which is preliminary data.</text>
</comment>
<accession>A0A1B7YNK9</accession>
<feature type="signal peptide" evidence="2">
    <location>
        <begin position="1"/>
        <end position="31"/>
    </location>
</feature>
<feature type="compositionally biased region" description="Polar residues" evidence="1">
    <location>
        <begin position="33"/>
        <end position="42"/>
    </location>
</feature>
<protein>
    <submittedName>
        <fullName evidence="3">Uncharacterized protein</fullName>
    </submittedName>
</protein>
<evidence type="ECO:0000313" key="3">
    <source>
        <dbReference type="EMBL" id="OBR13522.1"/>
    </source>
</evidence>
<evidence type="ECO:0000256" key="2">
    <source>
        <dbReference type="SAM" id="SignalP"/>
    </source>
</evidence>
<dbReference type="VEuPathDB" id="FungiDB:CH63R_02248"/>
<name>A0A1B7YNK9_COLHI</name>
<dbReference type="Proteomes" id="UP000092177">
    <property type="component" value="Chromosome 2"/>
</dbReference>
<organism evidence="3 4">
    <name type="scientific">Colletotrichum higginsianum (strain IMI 349063)</name>
    <name type="common">Crucifer anthracnose fungus</name>
    <dbReference type="NCBI Taxonomy" id="759273"/>
    <lineage>
        <taxon>Eukaryota</taxon>
        <taxon>Fungi</taxon>
        <taxon>Dikarya</taxon>
        <taxon>Ascomycota</taxon>
        <taxon>Pezizomycotina</taxon>
        <taxon>Sordariomycetes</taxon>
        <taxon>Hypocreomycetidae</taxon>
        <taxon>Glomerellales</taxon>
        <taxon>Glomerellaceae</taxon>
        <taxon>Colletotrichum</taxon>
        <taxon>Colletotrichum destructivum species complex</taxon>
    </lineage>
</organism>
<keyword evidence="4" id="KW-1185">Reference proteome</keyword>
<feature type="chain" id="PRO_5008601810" evidence="2">
    <location>
        <begin position="32"/>
        <end position="185"/>
    </location>
</feature>
<feature type="compositionally biased region" description="Low complexity" evidence="1">
    <location>
        <begin position="61"/>
        <end position="70"/>
    </location>
</feature>
<evidence type="ECO:0000256" key="1">
    <source>
        <dbReference type="SAM" id="MobiDB-lite"/>
    </source>
</evidence>
<dbReference type="RefSeq" id="XP_018162039.1">
    <property type="nucleotide sequence ID" value="XM_018297223.1"/>
</dbReference>
<gene>
    <name evidence="3" type="ORF">CH63R_02248</name>
</gene>
<dbReference type="AlphaFoldDB" id="A0A1B7YNK9"/>
<sequence length="185" mass="20284">MAYFWTHSPTSAHLVTPLVNPFLLLILPTNSITTTLTPNNPRQTPPPGISLGHSLPEHHNPALLLPLLHGPPHERQRPVIAEQHPGHSPHGNPIPRVLPSNDPPRRTRPADQAHPPEPPAPPARCRRRHPGERAWRARERAVKALARCVVAEVDWGQSGPGCGEFGVGSWEGGETVDVSQFRRLG</sequence>
<dbReference type="EMBL" id="LTAN01000002">
    <property type="protein sequence ID" value="OBR13522.1"/>
    <property type="molecule type" value="Genomic_DNA"/>
</dbReference>